<dbReference type="InterPro" id="IPR036034">
    <property type="entry name" value="PDZ_sf"/>
</dbReference>
<dbReference type="SUPFAM" id="SSF82171">
    <property type="entry name" value="DPP6 N-terminal domain-like"/>
    <property type="match status" value="1"/>
</dbReference>
<feature type="active site" description="Charge relay system" evidence="8">
    <location>
        <position position="777"/>
    </location>
</feature>
<keyword evidence="4 7" id="KW-0645">Protease</keyword>
<dbReference type="PROSITE" id="PS50106">
    <property type="entry name" value="PDZ"/>
    <property type="match status" value="1"/>
</dbReference>
<feature type="site" description="Transition state stabilizer; via amide nitrogen" evidence="9">
    <location>
        <position position="995"/>
    </location>
</feature>
<dbReference type="SUPFAM" id="SSF50156">
    <property type="entry name" value="PDZ domain-like"/>
    <property type="match status" value="1"/>
</dbReference>
<dbReference type="RefSeq" id="WP_146785322.1">
    <property type="nucleotide sequence ID" value="NZ_CP042434.1"/>
</dbReference>
<dbReference type="InterPro" id="IPR005151">
    <property type="entry name" value="Tail-specific_protease"/>
</dbReference>
<dbReference type="GO" id="GO:0005737">
    <property type="term" value="C:cytoplasm"/>
    <property type="evidence" value="ECO:0007669"/>
    <property type="project" value="UniProtKB-SubCell"/>
</dbReference>
<evidence type="ECO:0000259" key="11">
    <source>
        <dbReference type="PROSITE" id="PS50106"/>
    </source>
</evidence>
<proteinExistence type="inferred from homology"/>
<dbReference type="OrthoDB" id="9815657at2"/>
<dbReference type="Gene3D" id="3.90.226.10">
    <property type="entry name" value="2-enoyl-CoA Hydratase, Chain A, domain 1"/>
    <property type="match status" value="1"/>
</dbReference>
<dbReference type="InterPro" id="IPR028204">
    <property type="entry name" value="Tricorn_C1"/>
</dbReference>
<dbReference type="InterPro" id="IPR029045">
    <property type="entry name" value="ClpP/crotonase-like_dom_sf"/>
</dbReference>
<keyword evidence="3 7" id="KW-0963">Cytoplasm</keyword>
<feature type="compositionally biased region" description="Basic and acidic residues" evidence="10">
    <location>
        <begin position="588"/>
        <end position="597"/>
    </location>
</feature>
<evidence type="ECO:0000256" key="7">
    <source>
        <dbReference type="PIRNR" id="PIRNR036421"/>
    </source>
</evidence>
<evidence type="ECO:0000256" key="3">
    <source>
        <dbReference type="ARBA" id="ARBA00022490"/>
    </source>
</evidence>
<dbReference type="EMBL" id="CP042434">
    <property type="protein sequence ID" value="QEC73264.1"/>
    <property type="molecule type" value="Genomic_DNA"/>
</dbReference>
<dbReference type="InterPro" id="IPR001478">
    <property type="entry name" value="PDZ"/>
</dbReference>
<name>A0A5B8VNS8_9BACT</name>
<dbReference type="Gene3D" id="3.30.750.44">
    <property type="match status" value="1"/>
</dbReference>
<comment type="similarity">
    <text evidence="2 7">Belongs to the peptidase S41B family.</text>
</comment>
<dbReference type="Gene3D" id="2.120.10.60">
    <property type="entry name" value="Tricorn protease N-terminal domain"/>
    <property type="match status" value="1"/>
</dbReference>
<evidence type="ECO:0000256" key="10">
    <source>
        <dbReference type="SAM" id="MobiDB-lite"/>
    </source>
</evidence>
<evidence type="ECO:0000256" key="8">
    <source>
        <dbReference type="PIRSR" id="PIRSR036421-1"/>
    </source>
</evidence>
<keyword evidence="13" id="KW-1185">Reference proteome</keyword>
<dbReference type="SUPFAM" id="SSF52096">
    <property type="entry name" value="ClpP/crotonase"/>
    <property type="match status" value="1"/>
</dbReference>
<dbReference type="GO" id="GO:0006508">
    <property type="term" value="P:proteolysis"/>
    <property type="evidence" value="ECO:0007669"/>
    <property type="project" value="UniProtKB-UniRule"/>
</dbReference>
<dbReference type="InterPro" id="IPR011659">
    <property type="entry name" value="WD40"/>
</dbReference>
<feature type="domain" description="PDZ" evidence="11">
    <location>
        <begin position="795"/>
        <end position="842"/>
    </location>
</feature>
<sequence length="1096" mass="122214">MKKLLLGLFILLTGALTAQITPLWLQNPAISPDGQTIAFGYKGTLYTVNSSGGTAVPLTLFDAHNMMPVWSHDGRYIAFASDRYGNFDVFVMPAKGGTPKRITEHSANDFPYDFTPDNKNVLFKSSRNAPAKSVRFSSSLFPMVYTVSINGGRPLLISAAGMSTAHYNKKGNEIVFEDIKGYESEQRKHATSAVTRDIWVMDIPHKSYKKISAFNGEDREPLFSADGNSVYYLSEKNGTQNVFKQAADITATPTQLTDFTTNPVRNLSLADDNTLCFTWNGEIYTLANGAKPTKVAINLTNDGDAGISKEKKVNGDISEFALSPSGKEIAFVSRGEVFVTAVENGETKRITNTPQQERMVQWAPDGRSLIYATERGNSWDIYKASIVRNEEPYFYASTVIKEEPLIATDKDEYQPKLSPDGKKIAYIEERNILKVYTIATKKTVTLLPEGHNYSYADGDWDFNWSPDSRWVIADDEMGYFSSSNTALIAADGTGKIMHPVNSGFGEFNSKWALGGKMLTWESSKLGRKSLASQGSQEVDVYGVFFDKEAYDQFILSKEDYALLKEKEAKPDTTKGEGKKGTAALTAHDPNKKKDTLSKDNKDSILKLDFTDLDRRQIRLTINSSSISDYVLSNDGSKLYYLAAFEKGFDLWVTEPRTHDTKILAKLSGSPSSLEMSKDGKSLFLSSRGGLIKVDVTSGKVSPISIDGNMMLDASAERRYIFEHAWRQVKKKLYAPDMNGVDWDGYKKVYERFLPHINNNYDFALLLSEMLGELDVSHTGGRFYPNHENADQTASLGLLYDETYTGKGLKITEVIAGGPIDRTKTKIKAGDLLVQINHQPITDSIDWAILLNHQAGKNVLLTFQGKDGKTWEEKIRPITLAKESDLMYKRWTRLMEDMVNKLSGGKIGYVHVEGMNDGSFRETFDKVMGKNREKQALIVDTRFNGGGWLHDDLVTFLSGKNYLKFAPQGHVLKGGEPLNKWQKPSCVLMSESNYSDAYIFPYAYQELKIGKLIGMPVAGTGTAVWWERQIDPTLIFGIPMVATIGKEKRPTERLQIEPDIKVALPYEDFLNGKDDQLEAAVKEMLKEAASSSSNVQQ</sequence>
<evidence type="ECO:0000256" key="5">
    <source>
        <dbReference type="ARBA" id="ARBA00022801"/>
    </source>
</evidence>
<gene>
    <name evidence="12" type="ORF">FSB73_17885</name>
</gene>
<protein>
    <recommendedName>
        <fullName evidence="7">Tricorn protease homolog</fullName>
        <ecNumber evidence="7">3.4.21.-</ecNumber>
    </recommendedName>
</protein>
<evidence type="ECO:0000313" key="12">
    <source>
        <dbReference type="EMBL" id="QEC73264.1"/>
    </source>
</evidence>
<dbReference type="PANTHER" id="PTHR43253:SF1">
    <property type="entry name" value="TRICORN PROTEASE HOMOLOG 2-RELATED"/>
    <property type="match status" value="1"/>
</dbReference>
<dbReference type="CDD" id="cd07562">
    <property type="entry name" value="Peptidase_S41_TRI"/>
    <property type="match status" value="1"/>
</dbReference>
<evidence type="ECO:0000256" key="1">
    <source>
        <dbReference type="ARBA" id="ARBA00004496"/>
    </source>
</evidence>
<dbReference type="InterPro" id="IPR011042">
    <property type="entry name" value="6-blade_b-propeller_TolB-like"/>
</dbReference>
<dbReference type="InterPro" id="IPR012393">
    <property type="entry name" value="Tricorn_protease"/>
</dbReference>
<feature type="compositionally biased region" description="Basic and acidic residues" evidence="10">
    <location>
        <begin position="569"/>
        <end position="579"/>
    </location>
</feature>
<feature type="region of interest" description="Disordered" evidence="10">
    <location>
        <begin position="569"/>
        <end position="597"/>
    </location>
</feature>
<feature type="active site" description="Charge relay system" evidence="8">
    <location>
        <position position="1051"/>
    </location>
</feature>
<dbReference type="Proteomes" id="UP000321291">
    <property type="component" value="Chromosome"/>
</dbReference>
<dbReference type="AlphaFoldDB" id="A0A5B8VNS8"/>
<reference evidence="12 13" key="1">
    <citation type="journal article" date="2017" name="Int. J. Syst. Evol. Microbiol.">
        <title>Arachidicoccus ginsenosidivorans sp. nov., with ginsenoside-converting activity isolated from ginseng cultivating soil.</title>
        <authorList>
            <person name="Siddiqi M.Z."/>
            <person name="Aslam Z."/>
            <person name="Im W.T."/>
        </authorList>
    </citation>
    <scope>NUCLEOTIDE SEQUENCE [LARGE SCALE GENOMIC DNA]</scope>
    <source>
        <strain evidence="12 13">Gsoil 809</strain>
    </source>
</reference>
<keyword evidence="5 7" id="KW-0378">Hydrolase</keyword>
<dbReference type="SUPFAM" id="SSF69304">
    <property type="entry name" value="Tricorn protease N-terminal domain"/>
    <property type="match status" value="2"/>
</dbReference>
<feature type="active site" description="Nucleophile" evidence="8">
    <location>
        <position position="994"/>
    </location>
</feature>
<dbReference type="Gene3D" id="2.120.10.30">
    <property type="entry name" value="TolB, C-terminal domain"/>
    <property type="match status" value="2"/>
</dbReference>
<dbReference type="GO" id="GO:0008236">
    <property type="term" value="F:serine-type peptidase activity"/>
    <property type="evidence" value="ECO:0007669"/>
    <property type="project" value="UniProtKB-UniRule"/>
</dbReference>
<evidence type="ECO:0000256" key="6">
    <source>
        <dbReference type="ARBA" id="ARBA00022825"/>
    </source>
</evidence>
<dbReference type="Pfam" id="PF14684">
    <property type="entry name" value="Tricorn_C1"/>
    <property type="match status" value="1"/>
</dbReference>
<dbReference type="PIRSF" id="PIRSF036421">
    <property type="entry name" value="Tricorn_protease"/>
    <property type="match status" value="1"/>
</dbReference>
<dbReference type="Pfam" id="PF03572">
    <property type="entry name" value="Peptidase_S41"/>
    <property type="match status" value="1"/>
</dbReference>
<keyword evidence="6 7" id="KW-0720">Serine protease</keyword>
<dbReference type="EC" id="3.4.21.-" evidence="7"/>
<organism evidence="12 13">
    <name type="scientific">Arachidicoccus ginsenosidivorans</name>
    <dbReference type="NCBI Taxonomy" id="496057"/>
    <lineage>
        <taxon>Bacteria</taxon>
        <taxon>Pseudomonadati</taxon>
        <taxon>Bacteroidota</taxon>
        <taxon>Chitinophagia</taxon>
        <taxon>Chitinophagales</taxon>
        <taxon>Chitinophagaceae</taxon>
        <taxon>Arachidicoccus</taxon>
    </lineage>
</organism>
<comment type="subcellular location">
    <subcellularLocation>
        <location evidence="1 7">Cytoplasm</location>
    </subcellularLocation>
</comment>
<evidence type="ECO:0000313" key="13">
    <source>
        <dbReference type="Proteomes" id="UP000321291"/>
    </source>
</evidence>
<dbReference type="Pfam" id="PF26549">
    <property type="entry name" value="Tricorn_N"/>
    <property type="match status" value="1"/>
</dbReference>
<dbReference type="SMART" id="SM00245">
    <property type="entry name" value="TSPc"/>
    <property type="match status" value="1"/>
</dbReference>
<dbReference type="SMART" id="SM00228">
    <property type="entry name" value="PDZ"/>
    <property type="match status" value="1"/>
</dbReference>
<evidence type="ECO:0000256" key="4">
    <source>
        <dbReference type="ARBA" id="ARBA00022670"/>
    </source>
</evidence>
<dbReference type="Pfam" id="PF07676">
    <property type="entry name" value="PD40"/>
    <property type="match status" value="2"/>
</dbReference>
<dbReference type="KEGG" id="agi:FSB73_17885"/>
<accession>A0A5B8VNS8</accession>
<evidence type="ECO:0000256" key="9">
    <source>
        <dbReference type="PIRSR" id="PIRSR036421-3"/>
    </source>
</evidence>
<dbReference type="PANTHER" id="PTHR43253">
    <property type="entry name" value="TRICORN PROTEASE HOMOLOG 2-RELATED"/>
    <property type="match status" value="1"/>
</dbReference>
<evidence type="ECO:0000256" key="2">
    <source>
        <dbReference type="ARBA" id="ARBA00008524"/>
    </source>
</evidence>
<comment type="function">
    <text evidence="7">Degrades oligopeptides.</text>
</comment>
<dbReference type="Gene3D" id="2.30.42.10">
    <property type="match status" value="1"/>
</dbReference>